<name>A0A420WD98_9PROT</name>
<dbReference type="RefSeq" id="WP_121100819.1">
    <property type="nucleotide sequence ID" value="NZ_RBII01000002.1"/>
</dbReference>
<protein>
    <submittedName>
        <fullName evidence="1">Uncharacterized protein</fullName>
    </submittedName>
</protein>
<dbReference type="EMBL" id="RBII01000002">
    <property type="protein sequence ID" value="RKQ68963.1"/>
    <property type="molecule type" value="Genomic_DNA"/>
</dbReference>
<sequence>MTNTKHTESDHIPDVGKKVLNEALETAESVEELRAEIIRLKAALAESERRELSTPDESVREAMDESGFWKSCSGCHETNEGASTGWYSFHPFFNCEQGSGCGECGGLGVIWDDTDYEDMVNWMQEQEALKGGE</sequence>
<keyword evidence="2" id="KW-1185">Reference proteome</keyword>
<accession>A0A420WD98</accession>
<reference evidence="1 2" key="1">
    <citation type="submission" date="2018-10" db="EMBL/GenBank/DDBJ databases">
        <title>Genomic Encyclopedia of Type Strains, Phase IV (KMG-IV): sequencing the most valuable type-strain genomes for metagenomic binning, comparative biology and taxonomic classification.</title>
        <authorList>
            <person name="Goeker M."/>
        </authorList>
    </citation>
    <scope>NUCLEOTIDE SEQUENCE [LARGE SCALE GENOMIC DNA]</scope>
    <source>
        <strain evidence="1 2">DSM 22008</strain>
    </source>
</reference>
<dbReference type="Proteomes" id="UP000282211">
    <property type="component" value="Unassembled WGS sequence"/>
</dbReference>
<dbReference type="InParanoid" id="A0A420WD98"/>
<evidence type="ECO:0000313" key="2">
    <source>
        <dbReference type="Proteomes" id="UP000282211"/>
    </source>
</evidence>
<proteinExistence type="predicted"/>
<dbReference type="AlphaFoldDB" id="A0A420WD98"/>
<evidence type="ECO:0000313" key="1">
    <source>
        <dbReference type="EMBL" id="RKQ68963.1"/>
    </source>
</evidence>
<gene>
    <name evidence="1" type="ORF">DES40_1739</name>
</gene>
<comment type="caution">
    <text evidence="1">The sequence shown here is derived from an EMBL/GenBank/DDBJ whole genome shotgun (WGS) entry which is preliminary data.</text>
</comment>
<organism evidence="1 2">
    <name type="scientific">Litorimonas taeanensis</name>
    <dbReference type="NCBI Taxonomy" id="568099"/>
    <lineage>
        <taxon>Bacteria</taxon>
        <taxon>Pseudomonadati</taxon>
        <taxon>Pseudomonadota</taxon>
        <taxon>Alphaproteobacteria</taxon>
        <taxon>Maricaulales</taxon>
        <taxon>Robiginitomaculaceae</taxon>
    </lineage>
</organism>
<dbReference type="OrthoDB" id="7586159at2"/>